<protein>
    <submittedName>
        <fullName evidence="1">Uncharacterized protein</fullName>
    </submittedName>
</protein>
<reference evidence="1" key="2">
    <citation type="submission" date="2020-07" db="EMBL/GenBank/DDBJ databases">
        <authorList>
            <person name="Vera ALvarez R."/>
            <person name="Arias-Moreno D.M."/>
            <person name="Jimenez-Jacinto V."/>
            <person name="Jimenez-Bremont J.F."/>
            <person name="Swaminathan K."/>
            <person name="Moose S.P."/>
            <person name="Guerrero-Gonzalez M.L."/>
            <person name="Marino-Ramirez L."/>
            <person name="Landsman D."/>
            <person name="Rodriguez-Kessler M."/>
            <person name="Delgado-Sanchez P."/>
        </authorList>
    </citation>
    <scope>NUCLEOTIDE SEQUENCE</scope>
    <source>
        <tissue evidence="1">Cladode</tissue>
    </source>
</reference>
<dbReference type="EMBL" id="GISG01092163">
    <property type="protein sequence ID" value="MBA4634708.1"/>
    <property type="molecule type" value="Transcribed_RNA"/>
</dbReference>
<sequence>MAAVLDLSISHAADPLLHSPFELVLLEILAHQLVISCMEIEEASDAAGVGFRPRSVQKKDKKLYSIPPKRGRIKRRILAKLWRVLSWGNRRVIVCISNLTRGSSVIQS</sequence>
<accession>A0A7C9DBZ6</accession>
<proteinExistence type="predicted"/>
<reference evidence="1" key="1">
    <citation type="journal article" date="2013" name="J. Plant Res.">
        <title>Effect of fungi and light on seed germination of three Opuntia species from semiarid lands of central Mexico.</title>
        <authorList>
            <person name="Delgado-Sanchez P."/>
            <person name="Jimenez-Bremont J.F."/>
            <person name="Guerrero-Gonzalez Mde L."/>
            <person name="Flores J."/>
        </authorList>
    </citation>
    <scope>NUCLEOTIDE SEQUENCE</scope>
    <source>
        <tissue evidence="1">Cladode</tissue>
    </source>
</reference>
<organism evidence="1">
    <name type="scientific">Opuntia streptacantha</name>
    <name type="common">Prickly pear cactus</name>
    <name type="synonym">Opuntia cardona</name>
    <dbReference type="NCBI Taxonomy" id="393608"/>
    <lineage>
        <taxon>Eukaryota</taxon>
        <taxon>Viridiplantae</taxon>
        <taxon>Streptophyta</taxon>
        <taxon>Embryophyta</taxon>
        <taxon>Tracheophyta</taxon>
        <taxon>Spermatophyta</taxon>
        <taxon>Magnoliopsida</taxon>
        <taxon>eudicotyledons</taxon>
        <taxon>Gunneridae</taxon>
        <taxon>Pentapetalae</taxon>
        <taxon>Caryophyllales</taxon>
        <taxon>Cactineae</taxon>
        <taxon>Cactaceae</taxon>
        <taxon>Opuntioideae</taxon>
        <taxon>Opuntia</taxon>
    </lineage>
</organism>
<dbReference type="AlphaFoldDB" id="A0A7C9DBZ6"/>
<name>A0A7C9DBZ6_OPUST</name>
<evidence type="ECO:0000313" key="1">
    <source>
        <dbReference type="EMBL" id="MBA4634708.1"/>
    </source>
</evidence>